<reference evidence="2 3" key="1">
    <citation type="submission" date="2011-08" db="EMBL/GenBank/DDBJ databases">
        <authorList>
            <person name="Weinstock G."/>
            <person name="Sodergren E."/>
            <person name="Clifton S."/>
            <person name="Fulton L."/>
            <person name="Fulton B."/>
            <person name="Courtney L."/>
            <person name="Fronick C."/>
            <person name="Harrison M."/>
            <person name="Strong C."/>
            <person name="Farmer C."/>
            <person name="Delahaunty K."/>
            <person name="Markovic C."/>
            <person name="Hall O."/>
            <person name="Minx P."/>
            <person name="Tomlinson C."/>
            <person name="Mitreva M."/>
            <person name="Hou S."/>
            <person name="Chen J."/>
            <person name="Wollam A."/>
            <person name="Pepin K.H."/>
            <person name="Johnson M."/>
            <person name="Bhonagiri V."/>
            <person name="Zhang X."/>
            <person name="Suruliraj S."/>
            <person name="Warren W."/>
            <person name="Chinwalla A."/>
            <person name="Mardis E.R."/>
            <person name="Wilson R.K."/>
        </authorList>
    </citation>
    <scope>NUCLEOTIDE SEQUENCE [LARGE SCALE GENOMIC DNA]</scope>
    <source>
        <strain evidence="2 3">ATCC 51873</strain>
    </source>
</reference>
<gene>
    <name evidence="2" type="ORF">HMPREF0454_01350</name>
</gene>
<name>G9Y486_HAFAL</name>
<evidence type="ECO:0000313" key="3">
    <source>
        <dbReference type="Proteomes" id="UP000005959"/>
    </source>
</evidence>
<protein>
    <submittedName>
        <fullName evidence="2">Uncharacterized protein</fullName>
    </submittedName>
</protein>
<keyword evidence="1" id="KW-0812">Transmembrane</keyword>
<dbReference type="AlphaFoldDB" id="G9Y486"/>
<dbReference type="Proteomes" id="UP000005959">
    <property type="component" value="Unassembled WGS sequence"/>
</dbReference>
<keyword evidence="1" id="KW-0472">Membrane</keyword>
<accession>G9Y486</accession>
<feature type="transmembrane region" description="Helical" evidence="1">
    <location>
        <begin position="12"/>
        <end position="36"/>
    </location>
</feature>
<comment type="caution">
    <text evidence="2">The sequence shown here is derived from an EMBL/GenBank/DDBJ whole genome shotgun (WGS) entry which is preliminary data.</text>
</comment>
<evidence type="ECO:0000313" key="2">
    <source>
        <dbReference type="EMBL" id="EHM44690.1"/>
    </source>
</evidence>
<keyword evidence="1" id="KW-1133">Transmembrane helix</keyword>
<sequence length="39" mass="4696">MSGLFLFNEADVVFYVIITAVKYIRYSLGCMCRFWVEYF</sequence>
<organism evidence="2 3">
    <name type="scientific">Hafnia alvei ATCC 51873</name>
    <dbReference type="NCBI Taxonomy" id="1002364"/>
    <lineage>
        <taxon>Bacteria</taxon>
        <taxon>Pseudomonadati</taxon>
        <taxon>Pseudomonadota</taxon>
        <taxon>Gammaproteobacteria</taxon>
        <taxon>Enterobacterales</taxon>
        <taxon>Hafniaceae</taxon>
        <taxon>Hafnia</taxon>
    </lineage>
</organism>
<proteinExistence type="predicted"/>
<evidence type="ECO:0000256" key="1">
    <source>
        <dbReference type="SAM" id="Phobius"/>
    </source>
</evidence>
<dbReference type="HOGENOM" id="CLU_3310605_0_0_6"/>
<dbReference type="EMBL" id="AGCI01000027">
    <property type="protein sequence ID" value="EHM44690.1"/>
    <property type="molecule type" value="Genomic_DNA"/>
</dbReference>